<dbReference type="GO" id="GO:0005813">
    <property type="term" value="C:centrosome"/>
    <property type="evidence" value="ECO:0007669"/>
    <property type="project" value="TreeGrafter"/>
</dbReference>
<keyword evidence="5" id="KW-0132">Cell division</keyword>
<feature type="compositionally biased region" description="Low complexity" evidence="12">
    <location>
        <begin position="198"/>
        <end position="210"/>
    </location>
</feature>
<reference evidence="13 14" key="1">
    <citation type="journal article" date="2019" name="Genome Biol. Evol.">
        <title>Whole-Genome Sequencing of the Giant Devil Catfish, Bagarius yarrelli.</title>
        <authorList>
            <person name="Jiang W."/>
            <person name="Lv Y."/>
            <person name="Cheng L."/>
            <person name="Yang K."/>
            <person name="Chao B."/>
            <person name="Wang X."/>
            <person name="Li Y."/>
            <person name="Pan X."/>
            <person name="You X."/>
            <person name="Zhang Y."/>
            <person name="Yang J."/>
            <person name="Li J."/>
            <person name="Zhang X."/>
            <person name="Liu S."/>
            <person name="Sun C."/>
            <person name="Yang J."/>
            <person name="Shi Q."/>
        </authorList>
    </citation>
    <scope>NUCLEOTIDE SEQUENCE [LARGE SCALE GENOMIC DNA]</scope>
    <source>
        <strain evidence="13">JWS20170419001</strain>
        <tissue evidence="13">Muscle</tissue>
    </source>
</reference>
<dbReference type="GO" id="GO:0090307">
    <property type="term" value="P:mitotic spindle assembly"/>
    <property type="evidence" value="ECO:0007669"/>
    <property type="project" value="InterPro"/>
</dbReference>
<feature type="region of interest" description="Disordered" evidence="12">
    <location>
        <begin position="59"/>
        <end position="80"/>
    </location>
</feature>
<feature type="coiled-coil region" evidence="11">
    <location>
        <begin position="602"/>
        <end position="629"/>
    </location>
</feature>
<evidence type="ECO:0000256" key="9">
    <source>
        <dbReference type="ARBA" id="ARBA00023306"/>
    </source>
</evidence>
<sequence>MSFVRVNRRPVRTKKVSVPKKEWVSTVHDLSVHRSTAEELSRRHDVHRSRNRAAAQWELREKSLKKRRPRETSPPGLDQTRMRLFREDVLARSDRALAVVRDLFGDAPHRQKGFPNVTMAPDCESDSELPVLQKPDPPTQLSLLSQSVMDQQALNEVDDFAAERGNDLRDVSVSFNSETCRLKRKTCKSKASVWGTAQQPQQQQNVPQTPCNTASSEGHAALNATVAVQRLKSRQSQSDSDQSSALINQVLNPETSPSNSGGKSRSFKITKGGSPEASGFSFQSANQSSLELLQNMLAQVETELDCLVPMELFGPSERPELQRGRGLTGFSVALVGTLGRIVSHLRRVRKRRHSTEILILHHFAKCVMNLISQRDEEAKQEAQVRLRMEEEMKEQRSLIDALTAECLTLREETAALKVNLQERIPELEQRVDMVILAMGELEKDRHTQSEEEKGANKALQVVPAEKDQEEPAAPISPAVLLSPPHQRESRAPPTAHGRSLNFESTCTPGSGSPGESESSRTPSSFASLPETVLPRPAPLLNQLSQHAMLEQIAELTLQNAAIRAQLEHNHSLPNTQCSDRGVAPVPGPPPTKQCVDVDDSSVRLMEDRLQELNRQSAAARAKLLELIEQQRQTTSHSTSPSVSPIPLHSTSPHTVIGRQTPEVCVSVPERASSSHSRTNSRRSAEAITPQNFEERQKQSVNTQVDNLKGEGWFALSAHVRKLD</sequence>
<feature type="compositionally biased region" description="Low complexity" evidence="12">
    <location>
        <begin position="633"/>
        <end position="646"/>
    </location>
</feature>
<keyword evidence="9" id="KW-0131">Cell cycle</keyword>
<feature type="coiled-coil region" evidence="11">
    <location>
        <begin position="385"/>
        <end position="430"/>
    </location>
</feature>
<evidence type="ECO:0000256" key="4">
    <source>
        <dbReference type="ARBA" id="ARBA00022490"/>
    </source>
</evidence>
<evidence type="ECO:0000256" key="5">
    <source>
        <dbReference type="ARBA" id="ARBA00022618"/>
    </source>
</evidence>
<gene>
    <name evidence="13" type="ORF">Baya_5360</name>
</gene>
<dbReference type="GO" id="GO:0051310">
    <property type="term" value="P:metaphase chromosome alignment"/>
    <property type="evidence" value="ECO:0007669"/>
    <property type="project" value="TreeGrafter"/>
</dbReference>
<dbReference type="PANTHER" id="PTHR31167">
    <property type="entry name" value="SPINDLE AND CENTRIOLE ASSOCIATED PROTEIN 1 SPICE1"/>
    <property type="match status" value="1"/>
</dbReference>
<feature type="compositionally biased region" description="Low complexity" evidence="12">
    <location>
        <begin position="503"/>
        <end position="524"/>
    </location>
</feature>
<keyword evidence="7 11" id="KW-0175">Coiled coil</keyword>
<dbReference type="Pfam" id="PF15678">
    <property type="entry name" value="SPICE"/>
    <property type="match status" value="1"/>
</dbReference>
<dbReference type="GO" id="GO:0005814">
    <property type="term" value="C:centriole"/>
    <property type="evidence" value="ECO:0007669"/>
    <property type="project" value="UniProtKB-SubCell"/>
</dbReference>
<dbReference type="GO" id="GO:0046599">
    <property type="term" value="P:regulation of centriole replication"/>
    <property type="evidence" value="ECO:0007669"/>
    <property type="project" value="TreeGrafter"/>
</dbReference>
<evidence type="ECO:0000256" key="10">
    <source>
        <dbReference type="ARBA" id="ARBA00030722"/>
    </source>
</evidence>
<keyword evidence="6" id="KW-0498">Mitosis</keyword>
<dbReference type="Proteomes" id="UP000319801">
    <property type="component" value="Unassembled WGS sequence"/>
</dbReference>
<proteinExistence type="predicted"/>
<evidence type="ECO:0000256" key="1">
    <source>
        <dbReference type="ARBA" id="ARBA00004114"/>
    </source>
</evidence>
<dbReference type="InterPro" id="IPR031387">
    <property type="entry name" value="SPICE1"/>
</dbReference>
<dbReference type="GO" id="GO:0051301">
    <property type="term" value="P:cell division"/>
    <property type="evidence" value="ECO:0007669"/>
    <property type="project" value="UniProtKB-KW"/>
</dbReference>
<organism evidence="13 14">
    <name type="scientific">Bagarius yarrelli</name>
    <name type="common">Goonch</name>
    <name type="synonym">Bagrus yarrelli</name>
    <dbReference type="NCBI Taxonomy" id="175774"/>
    <lineage>
        <taxon>Eukaryota</taxon>
        <taxon>Metazoa</taxon>
        <taxon>Chordata</taxon>
        <taxon>Craniata</taxon>
        <taxon>Vertebrata</taxon>
        <taxon>Euteleostomi</taxon>
        <taxon>Actinopterygii</taxon>
        <taxon>Neopterygii</taxon>
        <taxon>Teleostei</taxon>
        <taxon>Ostariophysi</taxon>
        <taxon>Siluriformes</taxon>
        <taxon>Sisoridae</taxon>
        <taxon>Sisorinae</taxon>
        <taxon>Bagarius</taxon>
    </lineage>
</organism>
<dbReference type="GO" id="GO:0005819">
    <property type="term" value="C:spindle"/>
    <property type="evidence" value="ECO:0007669"/>
    <property type="project" value="UniProtKB-SubCell"/>
</dbReference>
<feature type="region of interest" description="Disordered" evidence="12">
    <location>
        <begin position="572"/>
        <end position="594"/>
    </location>
</feature>
<evidence type="ECO:0000256" key="3">
    <source>
        <dbReference type="ARBA" id="ARBA00018313"/>
    </source>
</evidence>
<evidence type="ECO:0000256" key="12">
    <source>
        <dbReference type="SAM" id="MobiDB-lite"/>
    </source>
</evidence>
<feature type="region of interest" description="Disordered" evidence="12">
    <location>
        <begin position="630"/>
        <end position="697"/>
    </location>
</feature>
<dbReference type="PANTHER" id="PTHR31167:SF3">
    <property type="entry name" value="SPINDLE AND CENTRIOLE-ASSOCIATED PROTEIN 1"/>
    <property type="match status" value="1"/>
</dbReference>
<name>A0A556TWP0_BAGYA</name>
<feature type="region of interest" description="Disordered" evidence="12">
    <location>
        <begin position="463"/>
        <end position="530"/>
    </location>
</feature>
<protein>
    <recommendedName>
        <fullName evidence="3">Spindle and centriole-associated protein 1</fullName>
    </recommendedName>
    <alternativeName>
        <fullName evidence="10">Coiled-coil domain-containing protein 52</fullName>
    </alternativeName>
</protein>
<comment type="subcellular location">
    <subcellularLocation>
        <location evidence="1">Cytoplasm</location>
        <location evidence="1">Cytoskeleton</location>
        <location evidence="1">Microtubule organizing center</location>
        <location evidence="1">Centrosome</location>
        <location evidence="1">Centriole</location>
    </subcellularLocation>
    <subcellularLocation>
        <location evidence="2">Cytoplasm</location>
        <location evidence="2">Cytoskeleton</location>
        <location evidence="2">Spindle</location>
    </subcellularLocation>
</comment>
<evidence type="ECO:0000256" key="2">
    <source>
        <dbReference type="ARBA" id="ARBA00004186"/>
    </source>
</evidence>
<dbReference type="OrthoDB" id="6361178at2759"/>
<dbReference type="AlphaFoldDB" id="A0A556TWP0"/>
<evidence type="ECO:0000313" key="14">
    <source>
        <dbReference type="Proteomes" id="UP000319801"/>
    </source>
</evidence>
<dbReference type="EMBL" id="VCAZ01000024">
    <property type="protein sequence ID" value="TSK98446.1"/>
    <property type="molecule type" value="Genomic_DNA"/>
</dbReference>
<comment type="caution">
    <text evidence="13">The sequence shown here is derived from an EMBL/GenBank/DDBJ whole genome shotgun (WGS) entry which is preliminary data.</text>
</comment>
<evidence type="ECO:0000313" key="13">
    <source>
        <dbReference type="EMBL" id="TSK98446.1"/>
    </source>
</evidence>
<evidence type="ECO:0000256" key="11">
    <source>
        <dbReference type="SAM" id="Coils"/>
    </source>
</evidence>
<feature type="compositionally biased region" description="Polar residues" evidence="12">
    <location>
        <begin position="250"/>
        <end position="263"/>
    </location>
</feature>
<feature type="region of interest" description="Disordered" evidence="12">
    <location>
        <begin position="250"/>
        <end position="272"/>
    </location>
</feature>
<evidence type="ECO:0000256" key="7">
    <source>
        <dbReference type="ARBA" id="ARBA00023054"/>
    </source>
</evidence>
<keyword evidence="8" id="KW-0206">Cytoskeleton</keyword>
<feature type="region of interest" description="Disordered" evidence="12">
    <location>
        <begin position="195"/>
        <end position="216"/>
    </location>
</feature>
<keyword evidence="4" id="KW-0963">Cytoplasm</keyword>
<evidence type="ECO:0000256" key="6">
    <source>
        <dbReference type="ARBA" id="ARBA00022776"/>
    </source>
</evidence>
<evidence type="ECO:0000256" key="8">
    <source>
        <dbReference type="ARBA" id="ARBA00023212"/>
    </source>
</evidence>
<keyword evidence="14" id="KW-1185">Reference proteome</keyword>
<accession>A0A556TWP0</accession>